<dbReference type="Proteomes" id="UP001054252">
    <property type="component" value="Unassembled WGS sequence"/>
</dbReference>
<gene>
    <name evidence="2" type="ORF">SLEP1_g7617</name>
</gene>
<feature type="region of interest" description="Disordered" evidence="1">
    <location>
        <begin position="1"/>
        <end position="24"/>
    </location>
</feature>
<accession>A0AAV5I878</accession>
<evidence type="ECO:0000256" key="1">
    <source>
        <dbReference type="SAM" id="MobiDB-lite"/>
    </source>
</evidence>
<name>A0AAV5I878_9ROSI</name>
<evidence type="ECO:0000313" key="3">
    <source>
        <dbReference type="Proteomes" id="UP001054252"/>
    </source>
</evidence>
<reference evidence="2 3" key="1">
    <citation type="journal article" date="2021" name="Commun. Biol.">
        <title>The genome of Shorea leprosula (Dipterocarpaceae) highlights the ecological relevance of drought in aseasonal tropical rainforests.</title>
        <authorList>
            <person name="Ng K.K.S."/>
            <person name="Kobayashi M.J."/>
            <person name="Fawcett J.A."/>
            <person name="Hatakeyama M."/>
            <person name="Paape T."/>
            <person name="Ng C.H."/>
            <person name="Ang C.C."/>
            <person name="Tnah L.H."/>
            <person name="Lee C.T."/>
            <person name="Nishiyama T."/>
            <person name="Sese J."/>
            <person name="O'Brien M.J."/>
            <person name="Copetti D."/>
            <person name="Mohd Noor M.I."/>
            <person name="Ong R.C."/>
            <person name="Putra M."/>
            <person name="Sireger I.Z."/>
            <person name="Indrioko S."/>
            <person name="Kosugi Y."/>
            <person name="Izuno A."/>
            <person name="Isagi Y."/>
            <person name="Lee S.L."/>
            <person name="Shimizu K.K."/>
        </authorList>
    </citation>
    <scope>NUCLEOTIDE SEQUENCE [LARGE SCALE GENOMIC DNA]</scope>
    <source>
        <strain evidence="2">214</strain>
    </source>
</reference>
<keyword evidence="3" id="KW-1185">Reference proteome</keyword>
<dbReference type="AlphaFoldDB" id="A0AAV5I878"/>
<dbReference type="PANTHER" id="PTHR35507">
    <property type="entry name" value="OS09G0488600 PROTEIN"/>
    <property type="match status" value="1"/>
</dbReference>
<protein>
    <submittedName>
        <fullName evidence="2">Uncharacterized protein</fullName>
    </submittedName>
</protein>
<sequence>MEEADQDHLGHHRPPPSLLSLAPFSPPSRRRLSSNYANPPRPIPLARGLAWVSLQGRLVNAEEASSAKAIGGCLSQEEAVAWELFTPMQRFLIVAVIGVVASQSKKNQTIWQLKRSVELRDQVLSSMQQKLDTLCGQLNNVKDQPGIRDKIVESEALGSESIKLVDCGCWFCDQHHEGFVGLVANPVKQTSVGDEMLQYKMNLPNKVEPEERRMSDLSDWAASSVTSVSDIQLNNLAIEQDIFNLKKECEDKDAIIKELSTLIQSSNVMGSKRISELEDIIRRKNVIITRLKKDMVVLEQKLSYATYEAAKAFLVFFKLKLLAPSGHDR</sequence>
<dbReference type="EMBL" id="BPVZ01000007">
    <property type="protein sequence ID" value="GKU94082.1"/>
    <property type="molecule type" value="Genomic_DNA"/>
</dbReference>
<dbReference type="PANTHER" id="PTHR35507:SF1">
    <property type="entry name" value="TMF_TATA_BD DOMAIN-CONTAINING PROTEIN"/>
    <property type="match status" value="1"/>
</dbReference>
<comment type="caution">
    <text evidence="2">The sequence shown here is derived from an EMBL/GenBank/DDBJ whole genome shotgun (WGS) entry which is preliminary data.</text>
</comment>
<evidence type="ECO:0000313" key="2">
    <source>
        <dbReference type="EMBL" id="GKU94082.1"/>
    </source>
</evidence>
<organism evidence="2 3">
    <name type="scientific">Rubroshorea leprosula</name>
    <dbReference type="NCBI Taxonomy" id="152421"/>
    <lineage>
        <taxon>Eukaryota</taxon>
        <taxon>Viridiplantae</taxon>
        <taxon>Streptophyta</taxon>
        <taxon>Embryophyta</taxon>
        <taxon>Tracheophyta</taxon>
        <taxon>Spermatophyta</taxon>
        <taxon>Magnoliopsida</taxon>
        <taxon>eudicotyledons</taxon>
        <taxon>Gunneridae</taxon>
        <taxon>Pentapetalae</taxon>
        <taxon>rosids</taxon>
        <taxon>malvids</taxon>
        <taxon>Malvales</taxon>
        <taxon>Dipterocarpaceae</taxon>
        <taxon>Rubroshorea</taxon>
    </lineage>
</organism>
<proteinExistence type="predicted"/>